<dbReference type="EMBL" id="JAHRIN010030007">
    <property type="protein sequence ID" value="MEQ2201977.1"/>
    <property type="molecule type" value="Genomic_DNA"/>
</dbReference>
<evidence type="ECO:0000313" key="2">
    <source>
        <dbReference type="EMBL" id="MEQ2201977.1"/>
    </source>
</evidence>
<keyword evidence="1" id="KW-0472">Membrane</keyword>
<evidence type="ECO:0000313" key="3">
    <source>
        <dbReference type="Proteomes" id="UP001434883"/>
    </source>
</evidence>
<organism evidence="2 3">
    <name type="scientific">Xenoophorus captivus</name>
    <dbReference type="NCBI Taxonomy" id="1517983"/>
    <lineage>
        <taxon>Eukaryota</taxon>
        <taxon>Metazoa</taxon>
        <taxon>Chordata</taxon>
        <taxon>Craniata</taxon>
        <taxon>Vertebrata</taxon>
        <taxon>Euteleostomi</taxon>
        <taxon>Actinopterygii</taxon>
        <taxon>Neopterygii</taxon>
        <taxon>Teleostei</taxon>
        <taxon>Neoteleostei</taxon>
        <taxon>Acanthomorphata</taxon>
        <taxon>Ovalentaria</taxon>
        <taxon>Atherinomorphae</taxon>
        <taxon>Cyprinodontiformes</taxon>
        <taxon>Goodeidae</taxon>
        <taxon>Xenoophorus</taxon>
    </lineage>
</organism>
<accession>A0ABV0R1N4</accession>
<feature type="transmembrane region" description="Helical" evidence="1">
    <location>
        <begin position="28"/>
        <end position="46"/>
    </location>
</feature>
<proteinExistence type="predicted"/>
<reference evidence="2 3" key="1">
    <citation type="submission" date="2021-06" db="EMBL/GenBank/DDBJ databases">
        <authorList>
            <person name="Palmer J.M."/>
        </authorList>
    </citation>
    <scope>NUCLEOTIDE SEQUENCE [LARGE SCALE GENOMIC DNA]</scope>
    <source>
        <strain evidence="2 3">XC_2019</strain>
        <tissue evidence="2">Muscle</tissue>
    </source>
</reference>
<dbReference type="Proteomes" id="UP001434883">
    <property type="component" value="Unassembled WGS sequence"/>
</dbReference>
<evidence type="ECO:0000256" key="1">
    <source>
        <dbReference type="SAM" id="Phobius"/>
    </source>
</evidence>
<gene>
    <name evidence="2" type="ORF">XENOCAPTIV_021796</name>
</gene>
<keyword evidence="1" id="KW-1133">Transmembrane helix</keyword>
<protein>
    <submittedName>
        <fullName evidence="2">Uncharacterized protein</fullName>
    </submittedName>
</protein>
<sequence>MFVHAAGCCYSYLEYPVGVIVVRGVSSYIQFFCTGWCLYAGFLILADNKFLTRNHNGLVIISKSTASIPLWMEQLFFLGIWPNLLVLQNSDNPGFRPGSRVIV</sequence>
<keyword evidence="1" id="KW-0812">Transmembrane</keyword>
<name>A0ABV0R1N4_9TELE</name>
<keyword evidence="3" id="KW-1185">Reference proteome</keyword>
<comment type="caution">
    <text evidence="2">The sequence shown here is derived from an EMBL/GenBank/DDBJ whole genome shotgun (WGS) entry which is preliminary data.</text>
</comment>